<sequence length="78" mass="7985">MLDKLSVLYSPASRGLEFVPLLPDERIVGRLVLAAGAPPTAASREFCGELRGLIKQIADAVPGSGLVPEPATASGPSS</sequence>
<dbReference type="AlphaFoldDB" id="A0A927I348"/>
<name>A0A927I348_9HYPH</name>
<gene>
    <name evidence="1" type="ORF">IED13_27110</name>
</gene>
<keyword evidence="2" id="KW-1185">Reference proteome</keyword>
<comment type="caution">
    <text evidence="1">The sequence shown here is derived from an EMBL/GenBank/DDBJ whole genome shotgun (WGS) entry which is preliminary data.</text>
</comment>
<evidence type="ECO:0000313" key="2">
    <source>
        <dbReference type="Proteomes" id="UP000619295"/>
    </source>
</evidence>
<reference evidence="1" key="1">
    <citation type="submission" date="2020-09" db="EMBL/GenBank/DDBJ databases">
        <title>Bosea spartocytisi sp. nov. a root nodule endophyte of Spartocytisus supranubius in the high mountain ecosystem fo the Teide National Park (Canary Islands, Spain).</title>
        <authorList>
            <person name="Pulido-Suarez L."/>
            <person name="Peix A."/>
            <person name="Igual J.M."/>
            <person name="Socas-Perez N."/>
            <person name="Velazquez E."/>
            <person name="Flores-Felix J.D."/>
            <person name="Leon-Barrios M."/>
        </authorList>
    </citation>
    <scope>NUCLEOTIDE SEQUENCE</scope>
    <source>
        <strain evidence="1">SSUT16</strain>
    </source>
</reference>
<dbReference type="RefSeq" id="WP_191125980.1">
    <property type="nucleotide sequence ID" value="NZ_JACXWY010000037.1"/>
</dbReference>
<protein>
    <submittedName>
        <fullName evidence="1">Uncharacterized protein</fullName>
    </submittedName>
</protein>
<organism evidence="1 2">
    <name type="scientific">Bosea spartocytisi</name>
    <dbReference type="NCBI Taxonomy" id="2773451"/>
    <lineage>
        <taxon>Bacteria</taxon>
        <taxon>Pseudomonadati</taxon>
        <taxon>Pseudomonadota</taxon>
        <taxon>Alphaproteobacteria</taxon>
        <taxon>Hyphomicrobiales</taxon>
        <taxon>Boseaceae</taxon>
        <taxon>Bosea</taxon>
    </lineage>
</organism>
<evidence type="ECO:0000313" key="1">
    <source>
        <dbReference type="EMBL" id="MBD3849387.1"/>
    </source>
</evidence>
<dbReference type="EMBL" id="JACXWY010000037">
    <property type="protein sequence ID" value="MBD3849387.1"/>
    <property type="molecule type" value="Genomic_DNA"/>
</dbReference>
<accession>A0A927I348</accession>
<dbReference type="Proteomes" id="UP000619295">
    <property type="component" value="Unassembled WGS sequence"/>
</dbReference>
<proteinExistence type="predicted"/>